<organism evidence="1 2">
    <name type="scientific">Adiantum capillus-veneris</name>
    <name type="common">Maidenhair fern</name>
    <dbReference type="NCBI Taxonomy" id="13818"/>
    <lineage>
        <taxon>Eukaryota</taxon>
        <taxon>Viridiplantae</taxon>
        <taxon>Streptophyta</taxon>
        <taxon>Embryophyta</taxon>
        <taxon>Tracheophyta</taxon>
        <taxon>Polypodiopsida</taxon>
        <taxon>Polypodiidae</taxon>
        <taxon>Polypodiales</taxon>
        <taxon>Pteridineae</taxon>
        <taxon>Pteridaceae</taxon>
        <taxon>Vittarioideae</taxon>
        <taxon>Adiantum</taxon>
    </lineage>
</organism>
<protein>
    <submittedName>
        <fullName evidence="1">Uncharacterized protein</fullName>
    </submittedName>
</protein>
<keyword evidence="2" id="KW-1185">Reference proteome</keyword>
<proteinExistence type="predicted"/>
<evidence type="ECO:0000313" key="2">
    <source>
        <dbReference type="Proteomes" id="UP000886520"/>
    </source>
</evidence>
<dbReference type="Proteomes" id="UP000886520">
    <property type="component" value="Chromosome 8"/>
</dbReference>
<evidence type="ECO:0000313" key="1">
    <source>
        <dbReference type="EMBL" id="KAI5076741.1"/>
    </source>
</evidence>
<accession>A0A9D4UZ18</accession>
<dbReference type="AlphaFoldDB" id="A0A9D4UZ18"/>
<gene>
    <name evidence="1" type="ORF">GOP47_0008806</name>
</gene>
<reference evidence="1" key="1">
    <citation type="submission" date="2021-01" db="EMBL/GenBank/DDBJ databases">
        <title>Adiantum capillus-veneris genome.</title>
        <authorList>
            <person name="Fang Y."/>
            <person name="Liao Q."/>
        </authorList>
    </citation>
    <scope>NUCLEOTIDE SEQUENCE</scope>
    <source>
        <strain evidence="1">H3</strain>
        <tissue evidence="1">Leaf</tissue>
    </source>
</reference>
<comment type="caution">
    <text evidence="1">The sequence shown here is derived from an EMBL/GenBank/DDBJ whole genome shotgun (WGS) entry which is preliminary data.</text>
</comment>
<sequence length="99" mass="10877">MVHSSRRKHHLRPEAEEFVPMRACLAHESVANACQQLQADAKEFVPAAMRTADSVGSGMAFGDEAGSTEISCLNAYAYEFVPVAKRTTLMIRNLPNNLL</sequence>
<dbReference type="EMBL" id="JABFUD020000008">
    <property type="protein sequence ID" value="KAI5076741.1"/>
    <property type="molecule type" value="Genomic_DNA"/>
</dbReference>
<name>A0A9D4UZ18_ADICA</name>